<organism evidence="3 4">
    <name type="scientific">Mesorhizobium mediterraneum</name>
    <dbReference type="NCBI Taxonomy" id="43617"/>
    <lineage>
        <taxon>Bacteria</taxon>
        <taxon>Pseudomonadati</taxon>
        <taxon>Pseudomonadota</taxon>
        <taxon>Alphaproteobacteria</taxon>
        <taxon>Hyphomicrobiales</taxon>
        <taxon>Phyllobacteriaceae</taxon>
        <taxon>Mesorhizobium</taxon>
    </lineage>
</organism>
<dbReference type="EMBL" id="NPKI01000007">
    <property type="protein sequence ID" value="PAQ03801.1"/>
    <property type="molecule type" value="Genomic_DNA"/>
</dbReference>
<evidence type="ECO:0000256" key="2">
    <source>
        <dbReference type="SAM" id="SignalP"/>
    </source>
</evidence>
<keyword evidence="2" id="KW-0732">Signal</keyword>
<dbReference type="AlphaFoldDB" id="A0AB36RGT7"/>
<dbReference type="RefSeq" id="WP_095483115.1">
    <property type="nucleotide sequence ID" value="NZ_CP088154.1"/>
</dbReference>
<feature type="signal peptide" evidence="2">
    <location>
        <begin position="1"/>
        <end position="21"/>
    </location>
</feature>
<comment type="caution">
    <text evidence="3">The sequence shown here is derived from an EMBL/GenBank/DDBJ whole genome shotgun (WGS) entry which is preliminary data.</text>
</comment>
<dbReference type="Proteomes" id="UP000216215">
    <property type="component" value="Unassembled WGS sequence"/>
</dbReference>
<evidence type="ECO:0000313" key="4">
    <source>
        <dbReference type="Proteomes" id="UP000216215"/>
    </source>
</evidence>
<protein>
    <recommendedName>
        <fullName evidence="5">Secreted protein</fullName>
    </recommendedName>
</protein>
<accession>A0AB36RGT7</accession>
<name>A0AB36RGT7_9HYPH</name>
<keyword evidence="4" id="KW-1185">Reference proteome</keyword>
<feature type="region of interest" description="Disordered" evidence="1">
    <location>
        <begin position="134"/>
        <end position="153"/>
    </location>
</feature>
<evidence type="ECO:0000313" key="3">
    <source>
        <dbReference type="EMBL" id="PAQ03801.1"/>
    </source>
</evidence>
<evidence type="ECO:0000256" key="1">
    <source>
        <dbReference type="SAM" id="MobiDB-lite"/>
    </source>
</evidence>
<evidence type="ECO:0008006" key="5">
    <source>
        <dbReference type="Google" id="ProtNLM"/>
    </source>
</evidence>
<proteinExistence type="predicted"/>
<sequence>MKNLLYAAASLAAVAILPATAARAQDASWGCQVLLCAASQSPSWHGVSYCVPPMTKLIRAMAKPGFSWPICHEAKAGEPGRQEYADCPEGSKVGYSERGKEGNRRVPDQCVKTVNVCKSRFNSQADKNGLTIPVRRAGRDSDNGSDSCTKEISSMRPRRADPWYFDIPNDQGVKQRHWFNLNL</sequence>
<reference evidence="4" key="1">
    <citation type="submission" date="2017-08" db="EMBL/GenBank/DDBJ databases">
        <title>Mesorhizobium wenxinae sp. nov., a novel rhizobial species isolated from root nodules of chickpea (Cicer arietinum L.).</title>
        <authorList>
            <person name="Zhang J."/>
        </authorList>
    </citation>
    <scope>NUCLEOTIDE SEQUENCE [LARGE SCALE GENOMIC DNA]</scope>
    <source>
        <strain evidence="4">USDA 3392</strain>
    </source>
</reference>
<gene>
    <name evidence="3" type="ORF">CIT25_03120</name>
</gene>
<feature type="chain" id="PRO_5044344555" description="Secreted protein" evidence="2">
    <location>
        <begin position="22"/>
        <end position="183"/>
    </location>
</feature>